<dbReference type="EMBL" id="BLKM01012755">
    <property type="protein sequence ID" value="GFG37525.1"/>
    <property type="molecule type" value="Genomic_DNA"/>
</dbReference>
<proteinExistence type="predicted"/>
<feature type="domain" description="Tower" evidence="2">
    <location>
        <begin position="408"/>
        <end position="449"/>
    </location>
</feature>
<feature type="compositionally biased region" description="Polar residues" evidence="1">
    <location>
        <begin position="887"/>
        <end position="896"/>
    </location>
</feature>
<dbReference type="GO" id="GO:0000724">
    <property type="term" value="P:double-strand break repair via homologous recombination"/>
    <property type="evidence" value="ECO:0007669"/>
    <property type="project" value="InterPro"/>
</dbReference>
<dbReference type="OrthoDB" id="21095at2759"/>
<dbReference type="Proteomes" id="UP000502823">
    <property type="component" value="Unassembled WGS sequence"/>
</dbReference>
<protein>
    <recommendedName>
        <fullName evidence="2">Tower domain-containing protein</fullName>
    </recommendedName>
</protein>
<accession>A0A6L2Q426</accession>
<dbReference type="InterPro" id="IPR036315">
    <property type="entry name" value="BRCA2_hlx_sf"/>
</dbReference>
<dbReference type="InterPro" id="IPR012340">
    <property type="entry name" value="NA-bd_OB-fold"/>
</dbReference>
<dbReference type="Pfam" id="PF09104">
    <property type="entry name" value="BRCA-2_OB3"/>
    <property type="match status" value="1"/>
</dbReference>
<dbReference type="SUPFAM" id="SSF81872">
    <property type="entry name" value="BRCA2 helical domain"/>
    <property type="match status" value="1"/>
</dbReference>
<dbReference type="SMART" id="SM01341">
    <property type="entry name" value="Tower"/>
    <property type="match status" value="1"/>
</dbReference>
<dbReference type="PANTHER" id="PTHR11289">
    <property type="entry name" value="BREAST CANCER TYPE 2 SUSCEPTIBILITY PROTEIN BRCA2"/>
    <property type="match status" value="1"/>
</dbReference>
<dbReference type="Gene3D" id="6.10.70.10">
    <property type="match status" value="1"/>
</dbReference>
<dbReference type="InterPro" id="IPR015525">
    <property type="entry name" value="BRCA2"/>
</dbReference>
<dbReference type="InParanoid" id="A0A6L2Q426"/>
<dbReference type="Pfam" id="PF09169">
    <property type="entry name" value="BRCA-2_helical"/>
    <property type="match status" value="1"/>
</dbReference>
<dbReference type="Pfam" id="PF09103">
    <property type="entry name" value="BRCA-2_OB1"/>
    <property type="match status" value="1"/>
</dbReference>
<feature type="region of interest" description="Disordered" evidence="1">
    <location>
        <begin position="884"/>
        <end position="903"/>
    </location>
</feature>
<dbReference type="InterPro" id="IPR015187">
    <property type="entry name" value="BRCA2_OB_1"/>
</dbReference>
<keyword evidence="4" id="KW-1185">Reference proteome</keyword>
<dbReference type="GO" id="GO:0005634">
    <property type="term" value="C:nucleus"/>
    <property type="evidence" value="ECO:0007669"/>
    <property type="project" value="TreeGrafter"/>
</dbReference>
<dbReference type="PANTHER" id="PTHR11289:SF0">
    <property type="entry name" value="BREAST CANCER TYPE 2 SUSCEPTIBILITY PROTEIN"/>
    <property type="match status" value="1"/>
</dbReference>
<evidence type="ECO:0000313" key="3">
    <source>
        <dbReference type="EMBL" id="GFG37525.1"/>
    </source>
</evidence>
<dbReference type="InterPro" id="IPR015205">
    <property type="entry name" value="Tower_dom"/>
</dbReference>
<dbReference type="SUPFAM" id="SSF81878">
    <property type="entry name" value="BRCA2 tower domain"/>
    <property type="match status" value="1"/>
</dbReference>
<dbReference type="AlphaFoldDB" id="A0A6L2Q426"/>
<evidence type="ECO:0000259" key="2">
    <source>
        <dbReference type="SMART" id="SM01341"/>
    </source>
</evidence>
<dbReference type="InterPro" id="IPR015188">
    <property type="entry name" value="BRCA2_OB_3"/>
</dbReference>
<dbReference type="GO" id="GO:0006355">
    <property type="term" value="P:regulation of DNA-templated transcription"/>
    <property type="evidence" value="ECO:0007669"/>
    <property type="project" value="TreeGrafter"/>
</dbReference>
<name>A0A6L2Q426_COPFO</name>
<reference evidence="4" key="1">
    <citation type="submission" date="2020-01" db="EMBL/GenBank/DDBJ databases">
        <title>Draft genome sequence of the Termite Coptotermes fromosanus.</title>
        <authorList>
            <person name="Itakura S."/>
            <person name="Yosikawa Y."/>
            <person name="Umezawa K."/>
        </authorList>
    </citation>
    <scope>NUCLEOTIDE SEQUENCE [LARGE SCALE GENOMIC DNA]</scope>
</reference>
<evidence type="ECO:0000256" key="1">
    <source>
        <dbReference type="SAM" id="MobiDB-lite"/>
    </source>
</evidence>
<dbReference type="SUPFAM" id="SSF50249">
    <property type="entry name" value="Nucleic acid-binding proteins"/>
    <property type="match status" value="3"/>
</dbReference>
<comment type="caution">
    <text evidence="3">The sequence shown here is derived from an EMBL/GenBank/DDBJ whole genome shotgun (WGS) entry which is preliminary data.</text>
</comment>
<evidence type="ECO:0000313" key="4">
    <source>
        <dbReference type="Proteomes" id="UP000502823"/>
    </source>
</evidence>
<organism evidence="3 4">
    <name type="scientific">Coptotermes formosanus</name>
    <name type="common">Formosan subterranean termite</name>
    <dbReference type="NCBI Taxonomy" id="36987"/>
    <lineage>
        <taxon>Eukaryota</taxon>
        <taxon>Metazoa</taxon>
        <taxon>Ecdysozoa</taxon>
        <taxon>Arthropoda</taxon>
        <taxon>Hexapoda</taxon>
        <taxon>Insecta</taxon>
        <taxon>Pterygota</taxon>
        <taxon>Neoptera</taxon>
        <taxon>Polyneoptera</taxon>
        <taxon>Dictyoptera</taxon>
        <taxon>Blattodea</taxon>
        <taxon>Blattoidea</taxon>
        <taxon>Termitoidae</taxon>
        <taxon>Rhinotermitidae</taxon>
        <taxon>Coptotermes</taxon>
    </lineage>
</organism>
<feature type="region of interest" description="Disordered" evidence="1">
    <location>
        <begin position="771"/>
        <end position="809"/>
    </location>
</feature>
<feature type="compositionally biased region" description="Polar residues" evidence="1">
    <location>
        <begin position="773"/>
        <end position="788"/>
    </location>
</feature>
<dbReference type="Gene3D" id="2.40.50.140">
    <property type="entry name" value="Nucleic acid-binding proteins"/>
    <property type="match status" value="3"/>
</dbReference>
<sequence>MSTAASVGDVLTSVQLSSGKWTARHLEFATPFSKHLRSAELSKVSSQEPCRNKCVLGEREVRPEVLAGRQAAAEKQTALVRSKMSAGNSGLCPCKGSYYVRKQERHMQVKWKEAVEGARPGRYTHNQLLKCGLKESVINVSAVNAGEFRFSAWDHYSPSLCQENVTGILVGDGARLVLDAKGTAGVEEVTRAFLSSPGIEVTLVPAGWVHNHYRWLVWKLASVERSFPQQFAARCLTPNMLLLQLKYRYDREIDHCHRSAIRKILERDDSPARRLVLCIARVIKLDSSEADLRYELELTDGWYGLTAVVDQELCQRIHHGTVAVGTKLISYGAELLNCEQGCSPLEIGHDVKLKLYSNSTRRARWDIKLGFHTQPGPLHISLTSILPGGGNVSSVSVTVVRVYPLLYVEKLDEGKSVLRSVWAEERAAAQWERKHQECVEQLYSQLKAELHQDDSRQRHLKSHYHIPSAQDVALICSGDKLCEILELAPDPAAVEALLNEEQKVAVADYQRSKHESVQRELEAKVREKLKETATASRNVTPLFKVRCVDPAVPMSTRSAVLSVWRPSEDVMQLLKEGITVTLFNISAAGVRNGDLKLSAGRQTIYRPSSLRNYDFHERRVVSFSEVTRADFRPPFGELDIVGMVAHIGSALQGNLGFQTVYMADTDFNILGLAFWGGVKQFGWDEVLKPRALVTASNLQWRRGAAVRWVPCVYASELSSFSLNPCQPHLQHALATLRQEVGQQDFGAFASACEDKVSTLLCGSTSPLPRVVSGTRTLPTSSDTPQTGVKQGGLRPPLSRSPMNSPKTVPPQVACAKERMPFLSSPSQVPKVSVTCSSDVVTNSIQTERRLHKLQPYGEPPPLSPLLMMPIKPALRKAFHVPLRKESPISSTDSSPLNLKHGTG</sequence>
<dbReference type="InterPro" id="IPR015252">
    <property type="entry name" value="BRCA2_hlx"/>
</dbReference>
<gene>
    <name evidence="3" type="ORF">Cfor_11581</name>
</gene>
<dbReference type="Pfam" id="PF21318">
    <property type="entry name" value="BRCA2DBD_OB2"/>
    <property type="match status" value="1"/>
</dbReference>